<dbReference type="PANTHER" id="PTHR43884:SF12">
    <property type="entry name" value="ISOVALERYL-COA DEHYDROGENASE, MITOCHONDRIAL-RELATED"/>
    <property type="match status" value="1"/>
</dbReference>
<protein>
    <submittedName>
        <fullName evidence="11">Acyl-CoA dehydrogenase</fullName>
    </submittedName>
</protein>
<dbReference type="GO" id="GO:0050660">
    <property type="term" value="F:flavin adenine dinucleotide binding"/>
    <property type="evidence" value="ECO:0007669"/>
    <property type="project" value="InterPro"/>
</dbReference>
<evidence type="ECO:0000259" key="10">
    <source>
        <dbReference type="Pfam" id="PF02771"/>
    </source>
</evidence>
<keyword evidence="12" id="KW-1185">Reference proteome</keyword>
<dbReference type="OrthoDB" id="8876745at2"/>
<dbReference type="InterPro" id="IPR006089">
    <property type="entry name" value="Acyl-CoA_DH_CS"/>
</dbReference>
<feature type="domain" description="Acyl-CoA dehydrogenase/oxidase C-terminal" evidence="8">
    <location>
        <begin position="232"/>
        <end position="380"/>
    </location>
</feature>
<dbReference type="EMBL" id="LQPJ01000124">
    <property type="protein sequence ID" value="ORW20519.1"/>
    <property type="molecule type" value="Genomic_DNA"/>
</dbReference>
<organism evidence="11 12">
    <name type="scientific">Mycobacterium palustre</name>
    <dbReference type="NCBI Taxonomy" id="153971"/>
    <lineage>
        <taxon>Bacteria</taxon>
        <taxon>Bacillati</taxon>
        <taxon>Actinomycetota</taxon>
        <taxon>Actinomycetes</taxon>
        <taxon>Mycobacteriales</taxon>
        <taxon>Mycobacteriaceae</taxon>
        <taxon>Mycobacterium</taxon>
        <taxon>Mycobacterium simiae complex</taxon>
    </lineage>
</organism>
<dbReference type="Pfam" id="PF02770">
    <property type="entry name" value="Acyl-CoA_dh_M"/>
    <property type="match status" value="1"/>
</dbReference>
<keyword evidence="4 7" id="KW-0274">FAD</keyword>
<feature type="domain" description="Acyl-CoA oxidase/dehydrogenase middle" evidence="9">
    <location>
        <begin position="125"/>
        <end position="219"/>
    </location>
</feature>
<dbReference type="PANTHER" id="PTHR43884">
    <property type="entry name" value="ACYL-COA DEHYDROGENASE"/>
    <property type="match status" value="1"/>
</dbReference>
<name>A0A1X1ZAY0_9MYCO</name>
<dbReference type="Gene3D" id="2.40.110.10">
    <property type="entry name" value="Butyryl-CoA Dehydrogenase, subunit A, domain 2"/>
    <property type="match status" value="1"/>
</dbReference>
<dbReference type="FunFam" id="1.20.140.10:FF:000001">
    <property type="entry name" value="Acyl-CoA dehydrogenase"/>
    <property type="match status" value="1"/>
</dbReference>
<comment type="caution">
    <text evidence="11">The sequence shown here is derived from an EMBL/GenBank/DDBJ whole genome shotgun (WGS) entry which is preliminary data.</text>
</comment>
<evidence type="ECO:0000256" key="5">
    <source>
        <dbReference type="ARBA" id="ARBA00023002"/>
    </source>
</evidence>
<dbReference type="Pfam" id="PF00441">
    <property type="entry name" value="Acyl-CoA_dh_1"/>
    <property type="match status" value="1"/>
</dbReference>
<evidence type="ECO:0000256" key="1">
    <source>
        <dbReference type="ARBA" id="ARBA00001974"/>
    </source>
</evidence>
<evidence type="ECO:0000313" key="12">
    <source>
        <dbReference type="Proteomes" id="UP000193529"/>
    </source>
</evidence>
<dbReference type="InterPro" id="IPR009100">
    <property type="entry name" value="AcylCoA_DH/oxidase_NM_dom_sf"/>
</dbReference>
<gene>
    <name evidence="11" type="ORF">AWC19_15630</name>
</gene>
<comment type="similarity">
    <text evidence="2 7">Belongs to the acyl-CoA dehydrogenase family.</text>
</comment>
<dbReference type="Pfam" id="PF02771">
    <property type="entry name" value="Acyl-CoA_dh_N"/>
    <property type="match status" value="1"/>
</dbReference>
<dbReference type="InterPro" id="IPR037069">
    <property type="entry name" value="AcylCoA_DH/ox_N_sf"/>
</dbReference>
<evidence type="ECO:0000256" key="6">
    <source>
        <dbReference type="ARBA" id="ARBA00052546"/>
    </source>
</evidence>
<dbReference type="FunFam" id="2.40.110.10:FF:000002">
    <property type="entry name" value="Acyl-CoA dehydrogenase fadE12"/>
    <property type="match status" value="1"/>
</dbReference>
<dbReference type="InterPro" id="IPR009075">
    <property type="entry name" value="AcylCo_DH/oxidase_C"/>
</dbReference>
<accession>A0A1X1ZAY0</accession>
<reference evidence="11 12" key="1">
    <citation type="submission" date="2016-01" db="EMBL/GenBank/DDBJ databases">
        <title>The new phylogeny of the genus Mycobacterium.</title>
        <authorList>
            <person name="Tarcisio F."/>
            <person name="Conor M."/>
            <person name="Antonella G."/>
            <person name="Elisabetta G."/>
            <person name="Giulia F.S."/>
            <person name="Sara T."/>
            <person name="Anna F."/>
            <person name="Clotilde B."/>
            <person name="Roberto B."/>
            <person name="Veronica D.S."/>
            <person name="Fabio R."/>
            <person name="Monica P."/>
            <person name="Olivier J."/>
            <person name="Enrico T."/>
            <person name="Nicola S."/>
        </authorList>
    </citation>
    <scope>NUCLEOTIDE SEQUENCE [LARGE SCALE GENOMIC DNA]</scope>
    <source>
        <strain evidence="11 12">DSM 44572</strain>
    </source>
</reference>
<dbReference type="Gene3D" id="1.10.540.10">
    <property type="entry name" value="Acyl-CoA dehydrogenase/oxidase, N-terminal domain"/>
    <property type="match status" value="1"/>
</dbReference>
<evidence type="ECO:0000256" key="3">
    <source>
        <dbReference type="ARBA" id="ARBA00022630"/>
    </source>
</evidence>
<dbReference type="STRING" id="153971.AWC19_15630"/>
<proteinExistence type="inferred from homology"/>
<evidence type="ECO:0000259" key="9">
    <source>
        <dbReference type="Pfam" id="PF02770"/>
    </source>
</evidence>
<keyword evidence="3 7" id="KW-0285">Flavoprotein</keyword>
<evidence type="ECO:0000256" key="2">
    <source>
        <dbReference type="ARBA" id="ARBA00009347"/>
    </source>
</evidence>
<dbReference type="AlphaFoldDB" id="A0A1X1ZAY0"/>
<dbReference type="Proteomes" id="UP000193529">
    <property type="component" value="Unassembled WGS sequence"/>
</dbReference>
<feature type="domain" description="Acyl-CoA dehydrogenase/oxidase N-terminal" evidence="10">
    <location>
        <begin position="8"/>
        <end position="121"/>
    </location>
</feature>
<evidence type="ECO:0000259" key="8">
    <source>
        <dbReference type="Pfam" id="PF00441"/>
    </source>
</evidence>
<dbReference type="RefSeq" id="WP_085079904.1">
    <property type="nucleotide sequence ID" value="NZ_LQPJ01000124.1"/>
</dbReference>
<dbReference type="GO" id="GO:0003995">
    <property type="term" value="F:acyl-CoA dehydrogenase activity"/>
    <property type="evidence" value="ECO:0007669"/>
    <property type="project" value="InterPro"/>
</dbReference>
<dbReference type="SUPFAM" id="SSF56645">
    <property type="entry name" value="Acyl-CoA dehydrogenase NM domain-like"/>
    <property type="match status" value="1"/>
</dbReference>
<dbReference type="PROSITE" id="PS00073">
    <property type="entry name" value="ACYL_COA_DH_2"/>
    <property type="match status" value="1"/>
</dbReference>
<dbReference type="InterPro" id="IPR013786">
    <property type="entry name" value="AcylCoA_DH/ox_N"/>
</dbReference>
<dbReference type="SUPFAM" id="SSF47203">
    <property type="entry name" value="Acyl-CoA dehydrogenase C-terminal domain-like"/>
    <property type="match status" value="1"/>
</dbReference>
<sequence length="390" mass="43756">MRRTLYGPDHEAYRETVKEFLAREVVPHQHDWDRDHRIDRDVFAHAAKAGIYALEVDGRYGGAGEHDYRYRMVVCEEIARINALSFGLTISLQDDLVLHYLLDLTSEEQKQRWLPGFASGELIGALAMTEPGTGSDLRGIRTSARRDGDHWVLNGQKTFISSGIMADLIVVAACTDQEAGSRGFSLFVVERDTPGFRHGRQLDKIGLPAQDTAELFFDDARVPVENLLGKEGSGLQYLMSHLPRERLGVTAQAIATTRAIFDLTVEYCRQRKAFGQPLTAKQHIRFELAEMSTELDIAEAYVDKSVEAFNAGELSPVDAAKGKWYVSELQHRLIDRCLQLHGGYGYMLEYPVARAYVDTRAQTIYGGTTEIMKELIGREVAGSEPTSKRR</sequence>
<dbReference type="InterPro" id="IPR036250">
    <property type="entry name" value="AcylCo_DH-like_C"/>
</dbReference>
<keyword evidence="5 7" id="KW-0560">Oxidoreductase</keyword>
<dbReference type="InterPro" id="IPR046373">
    <property type="entry name" value="Acyl-CoA_Oxase/DH_mid-dom_sf"/>
</dbReference>
<comment type="catalytic activity">
    <reaction evidence="6">
        <text>a 2,3-saturated acyl-CoA + A = a 2,3-dehydroacyl-CoA + AH2</text>
        <dbReference type="Rhea" id="RHEA:48608"/>
        <dbReference type="ChEBI" id="CHEBI:13193"/>
        <dbReference type="ChEBI" id="CHEBI:17499"/>
        <dbReference type="ChEBI" id="CHEBI:60015"/>
        <dbReference type="ChEBI" id="CHEBI:65111"/>
    </reaction>
</comment>
<dbReference type="InterPro" id="IPR006091">
    <property type="entry name" value="Acyl-CoA_Oxase/DH_mid-dom"/>
</dbReference>
<dbReference type="Gene3D" id="1.20.140.10">
    <property type="entry name" value="Butyryl-CoA Dehydrogenase, subunit A, domain 3"/>
    <property type="match status" value="1"/>
</dbReference>
<evidence type="ECO:0000313" key="11">
    <source>
        <dbReference type="EMBL" id="ORW20519.1"/>
    </source>
</evidence>
<evidence type="ECO:0000256" key="4">
    <source>
        <dbReference type="ARBA" id="ARBA00022827"/>
    </source>
</evidence>
<comment type="cofactor">
    <cofactor evidence="1 7">
        <name>FAD</name>
        <dbReference type="ChEBI" id="CHEBI:57692"/>
    </cofactor>
</comment>
<evidence type="ECO:0000256" key="7">
    <source>
        <dbReference type="RuleBase" id="RU362125"/>
    </source>
</evidence>